<comment type="caution">
    <text evidence="1">The sequence shown here is derived from an EMBL/GenBank/DDBJ whole genome shotgun (WGS) entry which is preliminary data.</text>
</comment>
<protein>
    <submittedName>
        <fullName evidence="1">Uncharacterized protein</fullName>
    </submittedName>
</protein>
<proteinExistence type="predicted"/>
<evidence type="ECO:0000313" key="1">
    <source>
        <dbReference type="EMBL" id="KAA1135800.1"/>
    </source>
</evidence>
<accession>A0A5B0SDB0</accession>
<evidence type="ECO:0000313" key="2">
    <source>
        <dbReference type="Proteomes" id="UP000325313"/>
    </source>
</evidence>
<dbReference type="Proteomes" id="UP000325313">
    <property type="component" value="Unassembled WGS sequence"/>
</dbReference>
<name>A0A5B0SDB0_PUCGR</name>
<sequence length="192" mass="21386">MAFCMRACAKSVTNQLTSRLLSQYQIWHQDSSSTSRVSQVFLVILPLTFPHRPRNNSTPNAQITRKCTLKGRYRSLEDVRSQRSAPVIVDVRSQESVSVTREFTLSDDRYRFKTIAKLSDLAARIATCGGDGLSTPVWGKVLQPATITPDSPNQPRHPTHPFKPATPFSAQLKRGVVVQAVVHNKTAKTLTL</sequence>
<reference evidence="1 2" key="1">
    <citation type="submission" date="2019-05" db="EMBL/GenBank/DDBJ databases">
        <title>Emergence of the Ug99 lineage of the wheat stem rust pathogen through somatic hybridization.</title>
        <authorList>
            <person name="Li F."/>
            <person name="Upadhyaya N.M."/>
            <person name="Sperschneider J."/>
            <person name="Matny O."/>
            <person name="Nguyen-Phuc H."/>
            <person name="Mago R."/>
            <person name="Raley C."/>
            <person name="Miller M.E."/>
            <person name="Silverstein K.A.T."/>
            <person name="Henningsen E."/>
            <person name="Hirsch C.D."/>
            <person name="Visser B."/>
            <person name="Pretorius Z.A."/>
            <person name="Steffenson B.J."/>
            <person name="Schwessinger B."/>
            <person name="Dodds P.N."/>
            <person name="Figueroa M."/>
        </authorList>
    </citation>
    <scope>NUCLEOTIDE SEQUENCE [LARGE SCALE GENOMIC DNA]</scope>
    <source>
        <strain evidence="1 2">Ug99</strain>
    </source>
</reference>
<dbReference type="EMBL" id="VDEP01000037">
    <property type="protein sequence ID" value="KAA1135800.1"/>
    <property type="molecule type" value="Genomic_DNA"/>
</dbReference>
<gene>
    <name evidence="1" type="ORF">PGTUg99_025283</name>
</gene>
<organism evidence="1 2">
    <name type="scientific">Puccinia graminis f. sp. tritici</name>
    <dbReference type="NCBI Taxonomy" id="56615"/>
    <lineage>
        <taxon>Eukaryota</taxon>
        <taxon>Fungi</taxon>
        <taxon>Dikarya</taxon>
        <taxon>Basidiomycota</taxon>
        <taxon>Pucciniomycotina</taxon>
        <taxon>Pucciniomycetes</taxon>
        <taxon>Pucciniales</taxon>
        <taxon>Pucciniaceae</taxon>
        <taxon>Puccinia</taxon>
    </lineage>
</organism>
<dbReference type="AlphaFoldDB" id="A0A5B0SDB0"/>